<reference evidence="1 2" key="1">
    <citation type="journal article" date="2023" name="Sci. Data">
        <title>Genome assembly of the Korean intertidal mud-creeper Batillaria attramentaria.</title>
        <authorList>
            <person name="Patra A.K."/>
            <person name="Ho P.T."/>
            <person name="Jun S."/>
            <person name="Lee S.J."/>
            <person name="Kim Y."/>
            <person name="Won Y.J."/>
        </authorList>
    </citation>
    <scope>NUCLEOTIDE SEQUENCE [LARGE SCALE GENOMIC DNA]</scope>
    <source>
        <strain evidence="1">Wonlab-2016</strain>
    </source>
</reference>
<protein>
    <submittedName>
        <fullName evidence="1">Uncharacterized protein</fullName>
    </submittedName>
</protein>
<evidence type="ECO:0000313" key="1">
    <source>
        <dbReference type="EMBL" id="KAK7498926.1"/>
    </source>
</evidence>
<dbReference type="AlphaFoldDB" id="A0ABD0LHF4"/>
<dbReference type="EMBL" id="JACVVK020000047">
    <property type="protein sequence ID" value="KAK7498926.1"/>
    <property type="molecule type" value="Genomic_DNA"/>
</dbReference>
<accession>A0ABD0LHF4</accession>
<name>A0ABD0LHF4_9CAEN</name>
<evidence type="ECO:0000313" key="2">
    <source>
        <dbReference type="Proteomes" id="UP001519460"/>
    </source>
</evidence>
<organism evidence="1 2">
    <name type="scientific">Batillaria attramentaria</name>
    <dbReference type="NCBI Taxonomy" id="370345"/>
    <lineage>
        <taxon>Eukaryota</taxon>
        <taxon>Metazoa</taxon>
        <taxon>Spiralia</taxon>
        <taxon>Lophotrochozoa</taxon>
        <taxon>Mollusca</taxon>
        <taxon>Gastropoda</taxon>
        <taxon>Caenogastropoda</taxon>
        <taxon>Sorbeoconcha</taxon>
        <taxon>Cerithioidea</taxon>
        <taxon>Batillariidae</taxon>
        <taxon>Batillaria</taxon>
    </lineage>
</organism>
<proteinExistence type="predicted"/>
<sequence length="143" mass="15982">MTQTHSAKPESKVNTKHTPGLVRILSHASRLKEHWYEVTSGPYIIKAYISSCPFFSFLDIQPPPLPPSRYFVVKPKSAPVISANLTFSPGPVCLHTRAKLVWPRYSCSEVCERNTEGSFERPVEVTCRTFLAAGSTERRSGTT</sequence>
<keyword evidence="2" id="KW-1185">Reference proteome</keyword>
<gene>
    <name evidence="1" type="ORF">BaRGS_00009735</name>
</gene>
<comment type="caution">
    <text evidence="1">The sequence shown here is derived from an EMBL/GenBank/DDBJ whole genome shotgun (WGS) entry which is preliminary data.</text>
</comment>
<dbReference type="Proteomes" id="UP001519460">
    <property type="component" value="Unassembled WGS sequence"/>
</dbReference>